<accession>W9RNV9</accession>
<evidence type="ECO:0000256" key="7">
    <source>
        <dbReference type="ARBA" id="ARBA00023034"/>
    </source>
</evidence>
<evidence type="ECO:0000256" key="2">
    <source>
        <dbReference type="ARBA" id="ARBA00004555"/>
    </source>
</evidence>
<dbReference type="InterPro" id="IPR007194">
    <property type="entry name" value="TRAPP_component"/>
</dbReference>
<dbReference type="GO" id="GO:1990071">
    <property type="term" value="C:TRAPPII protein complex"/>
    <property type="evidence" value="ECO:0007669"/>
    <property type="project" value="TreeGrafter"/>
</dbReference>
<evidence type="ECO:0000256" key="6">
    <source>
        <dbReference type="ARBA" id="ARBA00022892"/>
    </source>
</evidence>
<evidence type="ECO:0000313" key="9">
    <source>
        <dbReference type="Proteomes" id="UP000030645"/>
    </source>
</evidence>
<dbReference type="STRING" id="981085.W9RNV9"/>
<gene>
    <name evidence="8" type="ORF">L484_023444</name>
</gene>
<dbReference type="InterPro" id="IPR024096">
    <property type="entry name" value="NO_sig/Golgi_transp_ligand-bd"/>
</dbReference>
<organism evidence="8 9">
    <name type="scientific">Morus notabilis</name>
    <dbReference type="NCBI Taxonomy" id="981085"/>
    <lineage>
        <taxon>Eukaryota</taxon>
        <taxon>Viridiplantae</taxon>
        <taxon>Streptophyta</taxon>
        <taxon>Embryophyta</taxon>
        <taxon>Tracheophyta</taxon>
        <taxon>Spermatophyta</taxon>
        <taxon>Magnoliopsida</taxon>
        <taxon>eudicotyledons</taxon>
        <taxon>Gunneridae</taxon>
        <taxon>Pentapetalae</taxon>
        <taxon>rosids</taxon>
        <taxon>fabids</taxon>
        <taxon>Rosales</taxon>
        <taxon>Moraceae</taxon>
        <taxon>Moreae</taxon>
        <taxon>Morus</taxon>
    </lineage>
</organism>
<keyword evidence="6" id="KW-0931">ER-Golgi transport</keyword>
<dbReference type="GO" id="GO:1990070">
    <property type="term" value="C:TRAPPI protein complex"/>
    <property type="evidence" value="ECO:0007669"/>
    <property type="project" value="TreeGrafter"/>
</dbReference>
<dbReference type="PANTHER" id="PTHR20902">
    <property type="entry name" value="41-2 PROTEIN ANTIGEN-RELATED"/>
    <property type="match status" value="1"/>
</dbReference>
<dbReference type="AlphaFoldDB" id="W9RNV9"/>
<dbReference type="SUPFAM" id="SSF111126">
    <property type="entry name" value="Ligand-binding domain in the NO signalling and Golgi transport"/>
    <property type="match status" value="1"/>
</dbReference>
<proteinExistence type="inferred from homology"/>
<dbReference type="PANTHER" id="PTHR20902:SF0">
    <property type="entry name" value="TRAFFICKING PROTEIN PARTICLE COMPLEX SUBUNIT 5"/>
    <property type="match status" value="1"/>
</dbReference>
<comment type="subcellular location">
    <subcellularLocation>
        <location evidence="1">Endoplasmic reticulum</location>
    </subcellularLocation>
    <subcellularLocation>
        <location evidence="2">Golgi apparatus</location>
    </subcellularLocation>
</comment>
<evidence type="ECO:0000313" key="8">
    <source>
        <dbReference type="EMBL" id="EXB83838.1"/>
    </source>
</evidence>
<evidence type="ECO:0000256" key="3">
    <source>
        <dbReference type="ARBA" id="ARBA00006218"/>
    </source>
</evidence>
<sequence>MRPARCSRRAAAHQPLPKTALGHFLPHFTRRFVRVLTLRSSRLCSPVSLSVRRSLSPLACQTRLVSPPCDCQFAGLPSPPPTARLSSSDQQVSLSAFAFLFSELVQYNQTQVDNIAELEQRLEDAGYAVGARVLELLCHRIRLKMEEIVHGTFVCLSDIFENSFAIWQCYPRLEIS</sequence>
<dbReference type="Gene3D" id="3.30.1380.20">
    <property type="entry name" value="Trafficking protein particle complex subunit 3"/>
    <property type="match status" value="1"/>
</dbReference>
<evidence type="ECO:0000256" key="5">
    <source>
        <dbReference type="ARBA" id="ARBA00022824"/>
    </source>
</evidence>
<dbReference type="eggNOG" id="KOG3315">
    <property type="taxonomic scope" value="Eukaryota"/>
</dbReference>
<dbReference type="GO" id="GO:0005783">
    <property type="term" value="C:endoplasmic reticulum"/>
    <property type="evidence" value="ECO:0007669"/>
    <property type="project" value="UniProtKB-SubCell"/>
</dbReference>
<dbReference type="Pfam" id="PF04051">
    <property type="entry name" value="TRAPP"/>
    <property type="match status" value="1"/>
</dbReference>
<evidence type="ECO:0000256" key="1">
    <source>
        <dbReference type="ARBA" id="ARBA00004240"/>
    </source>
</evidence>
<dbReference type="InterPro" id="IPR016696">
    <property type="entry name" value="TRAPP-I_su5"/>
</dbReference>
<name>W9RNV9_9ROSA</name>
<dbReference type="EMBL" id="KE344887">
    <property type="protein sequence ID" value="EXB83838.1"/>
    <property type="molecule type" value="Genomic_DNA"/>
</dbReference>
<dbReference type="Proteomes" id="UP000030645">
    <property type="component" value="Unassembled WGS sequence"/>
</dbReference>
<protein>
    <submittedName>
        <fullName evidence="8">Uncharacterized protein</fullName>
    </submittedName>
</protein>
<comment type="similarity">
    <text evidence="3">Belongs to the TRAPP small subunits family. BET3 subfamily.</text>
</comment>
<evidence type="ECO:0000256" key="4">
    <source>
        <dbReference type="ARBA" id="ARBA00022448"/>
    </source>
</evidence>
<dbReference type="GO" id="GO:1990072">
    <property type="term" value="C:TRAPPIII protein complex"/>
    <property type="evidence" value="ECO:0007669"/>
    <property type="project" value="TreeGrafter"/>
</dbReference>
<dbReference type="GO" id="GO:0006888">
    <property type="term" value="P:endoplasmic reticulum to Golgi vesicle-mediated transport"/>
    <property type="evidence" value="ECO:0007669"/>
    <property type="project" value="TreeGrafter"/>
</dbReference>
<keyword evidence="9" id="KW-1185">Reference proteome</keyword>
<keyword evidence="7" id="KW-0333">Golgi apparatus</keyword>
<reference evidence="9" key="1">
    <citation type="submission" date="2013-01" db="EMBL/GenBank/DDBJ databases">
        <title>Draft Genome Sequence of a Mulberry Tree, Morus notabilis C.K. Schneid.</title>
        <authorList>
            <person name="He N."/>
            <person name="Zhao S."/>
        </authorList>
    </citation>
    <scope>NUCLEOTIDE SEQUENCE</scope>
</reference>
<keyword evidence="5" id="KW-0256">Endoplasmic reticulum</keyword>
<keyword evidence="4" id="KW-0813">Transport</keyword>